<feature type="region of interest" description="Disordered" evidence="1">
    <location>
        <begin position="90"/>
        <end position="115"/>
    </location>
</feature>
<accession>A0A8J3CII3</accession>
<gene>
    <name evidence="2" type="ORF">GCM10012275_61200</name>
</gene>
<reference evidence="2" key="2">
    <citation type="submission" date="2020-09" db="EMBL/GenBank/DDBJ databases">
        <authorList>
            <person name="Sun Q."/>
            <person name="Zhou Y."/>
        </authorList>
    </citation>
    <scope>NUCLEOTIDE SEQUENCE</scope>
    <source>
        <strain evidence="2">CGMCC 4.5737</strain>
    </source>
</reference>
<evidence type="ECO:0000256" key="1">
    <source>
        <dbReference type="SAM" id="MobiDB-lite"/>
    </source>
</evidence>
<reference evidence="2" key="1">
    <citation type="journal article" date="2014" name="Int. J. Syst. Evol. Microbiol.">
        <title>Complete genome sequence of Corynebacterium casei LMG S-19264T (=DSM 44701T), isolated from a smear-ripened cheese.</title>
        <authorList>
            <consortium name="US DOE Joint Genome Institute (JGI-PGF)"/>
            <person name="Walter F."/>
            <person name="Albersmeier A."/>
            <person name="Kalinowski J."/>
            <person name="Ruckert C."/>
        </authorList>
    </citation>
    <scope>NUCLEOTIDE SEQUENCE</scope>
    <source>
        <strain evidence="2">CGMCC 4.5737</strain>
    </source>
</reference>
<proteinExistence type="predicted"/>
<keyword evidence="3" id="KW-1185">Reference proteome</keyword>
<dbReference type="Proteomes" id="UP000637578">
    <property type="component" value="Unassembled WGS sequence"/>
</dbReference>
<dbReference type="EMBL" id="BMMK01000056">
    <property type="protein sequence ID" value="GGM82356.1"/>
    <property type="molecule type" value="Genomic_DNA"/>
</dbReference>
<organism evidence="2 3">
    <name type="scientific">Longimycelium tulufanense</name>
    <dbReference type="NCBI Taxonomy" id="907463"/>
    <lineage>
        <taxon>Bacteria</taxon>
        <taxon>Bacillati</taxon>
        <taxon>Actinomycetota</taxon>
        <taxon>Actinomycetes</taxon>
        <taxon>Pseudonocardiales</taxon>
        <taxon>Pseudonocardiaceae</taxon>
        <taxon>Longimycelium</taxon>
    </lineage>
</organism>
<sequence>MCVGGSVEPARRGRGCVGGWRVEMNNIDHEIANSDPAGTIASLSSLDVPAELDADWNVDIREPTVVPPKSCRRSRFVVTSAGSVSLPAALRGGHSGIVSEPPHAPAARTSSSLGP</sequence>
<evidence type="ECO:0000313" key="2">
    <source>
        <dbReference type="EMBL" id="GGM82356.1"/>
    </source>
</evidence>
<protein>
    <submittedName>
        <fullName evidence="2">Uncharacterized protein</fullName>
    </submittedName>
</protein>
<dbReference type="AlphaFoldDB" id="A0A8J3CII3"/>
<evidence type="ECO:0000313" key="3">
    <source>
        <dbReference type="Proteomes" id="UP000637578"/>
    </source>
</evidence>
<comment type="caution">
    <text evidence="2">The sequence shown here is derived from an EMBL/GenBank/DDBJ whole genome shotgun (WGS) entry which is preliminary data.</text>
</comment>
<name>A0A8J3CII3_9PSEU</name>